<sequence>MRRKRIMVIGPTGCGKTSLVNALNHYEGPLRRTQNLIYGENTIDVPGSYIENAWMYKHLISAAQDASHVLILVDPTDAGDVYSPGFAKTFRCPVIGVITKCDLQPSNEDAAVKKLKRLGIEEPYYRISVPDGTGMAALKDRLLKKEPEKRLERMKGDQR</sequence>
<reference evidence="1" key="1">
    <citation type="submission" date="2019-08" db="EMBL/GenBank/DDBJ databases">
        <title>Genome sequence of Clostridiales bacterium MT110.</title>
        <authorList>
            <person name="Cao J."/>
        </authorList>
    </citation>
    <scope>NUCLEOTIDE SEQUENCE</scope>
    <source>
        <strain evidence="1">MT110</strain>
    </source>
</reference>
<proteinExistence type="predicted"/>
<keyword evidence="2" id="KW-1185">Reference proteome</keyword>
<organism evidence="1 2">
    <name type="scientific">Anoxybacterium hadale</name>
    <dbReference type="NCBI Taxonomy" id="3408580"/>
    <lineage>
        <taxon>Bacteria</taxon>
        <taxon>Bacillati</taxon>
        <taxon>Bacillota</taxon>
        <taxon>Clostridia</taxon>
        <taxon>Peptostreptococcales</taxon>
        <taxon>Anaerovoracaceae</taxon>
        <taxon>Anoxybacterium</taxon>
    </lineage>
</organism>
<dbReference type="Proteomes" id="UP000594014">
    <property type="component" value="Chromosome"/>
</dbReference>
<protein>
    <submittedName>
        <fullName evidence="1">Ethanolamine utilization protein EutP</fullName>
    </submittedName>
</protein>
<dbReference type="EMBL" id="CP042469">
    <property type="protein sequence ID" value="QOX64095.1"/>
    <property type="molecule type" value="Genomic_DNA"/>
</dbReference>
<evidence type="ECO:0000313" key="2">
    <source>
        <dbReference type="Proteomes" id="UP000594014"/>
    </source>
</evidence>
<accession>A0ACD1AD81</accession>
<gene>
    <name evidence="1" type="ORF">FRZ06_12490</name>
</gene>
<evidence type="ECO:0000313" key="1">
    <source>
        <dbReference type="EMBL" id="QOX64095.1"/>
    </source>
</evidence>
<name>A0ACD1AD81_9FIRM</name>